<proteinExistence type="predicted"/>
<dbReference type="Proteomes" id="UP000298652">
    <property type="component" value="Chromosome 1"/>
</dbReference>
<feature type="region of interest" description="Disordered" evidence="1">
    <location>
        <begin position="100"/>
        <end position="142"/>
    </location>
</feature>
<name>A0A4V6DCX7_SETVI</name>
<dbReference type="Gramene" id="TKW39156">
    <property type="protein sequence ID" value="TKW39156"/>
    <property type="gene ID" value="SEVIR_1G160100v2"/>
</dbReference>
<dbReference type="EMBL" id="CM016552">
    <property type="protein sequence ID" value="TKW39157.1"/>
    <property type="molecule type" value="Genomic_DNA"/>
</dbReference>
<dbReference type="AlphaFoldDB" id="A0A4V6DCX7"/>
<gene>
    <name evidence="2" type="ORF">SEVIR_1G160100v2</name>
</gene>
<sequence>MRAPSLLPLFPPLLFRPPLFPAAMQSFTPRPGSSLQPCQHCVPWLLSKVWRCGALPGSPLLLSSSPRLVVPKFLPSAAMPSPLSLPAPSHAMLFAFLSSSSQPSPQGRRQPGAPSRCAPGKPRSGAQGPHGGAAQPRCRPAPTVPPPFHLVTPLSHVRAQHLDAVACRLPSSTLALSTCALVHSLGPCVHQTVLHPHPICVSQTQNAMCTYESVPPSQVQTLPLF</sequence>
<keyword evidence="3" id="KW-1185">Reference proteome</keyword>
<protein>
    <submittedName>
        <fullName evidence="2">Uncharacterized protein</fullName>
    </submittedName>
</protein>
<organism evidence="2 3">
    <name type="scientific">Setaria viridis</name>
    <name type="common">Green bristlegrass</name>
    <name type="synonym">Setaria italica subsp. viridis</name>
    <dbReference type="NCBI Taxonomy" id="4556"/>
    <lineage>
        <taxon>Eukaryota</taxon>
        <taxon>Viridiplantae</taxon>
        <taxon>Streptophyta</taxon>
        <taxon>Embryophyta</taxon>
        <taxon>Tracheophyta</taxon>
        <taxon>Spermatophyta</taxon>
        <taxon>Magnoliopsida</taxon>
        <taxon>Liliopsida</taxon>
        <taxon>Poales</taxon>
        <taxon>Poaceae</taxon>
        <taxon>PACMAD clade</taxon>
        <taxon>Panicoideae</taxon>
        <taxon>Panicodae</taxon>
        <taxon>Paniceae</taxon>
        <taxon>Cenchrinae</taxon>
        <taxon>Setaria</taxon>
    </lineage>
</organism>
<accession>A0A4V6DCX7</accession>
<feature type="compositionally biased region" description="Low complexity" evidence="1">
    <location>
        <begin position="100"/>
        <end position="112"/>
    </location>
</feature>
<evidence type="ECO:0000313" key="3">
    <source>
        <dbReference type="Proteomes" id="UP000298652"/>
    </source>
</evidence>
<evidence type="ECO:0000256" key="1">
    <source>
        <dbReference type="SAM" id="MobiDB-lite"/>
    </source>
</evidence>
<evidence type="ECO:0000313" key="2">
    <source>
        <dbReference type="EMBL" id="TKW39156.1"/>
    </source>
</evidence>
<reference evidence="2 3" key="1">
    <citation type="submission" date="2019-03" db="EMBL/GenBank/DDBJ databases">
        <title>WGS assembly of Setaria viridis.</title>
        <authorList>
            <person name="Huang P."/>
            <person name="Jenkins J."/>
            <person name="Grimwood J."/>
            <person name="Barry K."/>
            <person name="Healey A."/>
            <person name="Mamidi S."/>
            <person name="Sreedasyam A."/>
            <person name="Shu S."/>
            <person name="Feldman M."/>
            <person name="Wu J."/>
            <person name="Yu Y."/>
            <person name="Chen C."/>
            <person name="Johnson J."/>
            <person name="Rokhsar D."/>
            <person name="Baxter I."/>
            <person name="Schmutz J."/>
            <person name="Brutnell T."/>
            <person name="Kellogg E."/>
        </authorList>
    </citation>
    <scope>NUCLEOTIDE SEQUENCE [LARGE SCALE GENOMIC DNA]</scope>
    <source>
        <strain evidence="3">cv. A10</strain>
    </source>
</reference>
<dbReference type="EMBL" id="CM016552">
    <property type="protein sequence ID" value="TKW39156.1"/>
    <property type="molecule type" value="Genomic_DNA"/>
</dbReference>
<feature type="compositionally biased region" description="Low complexity" evidence="1">
    <location>
        <begin position="132"/>
        <end position="141"/>
    </location>
</feature>
<dbReference type="Gramene" id="TKW39157">
    <property type="protein sequence ID" value="TKW39157"/>
    <property type="gene ID" value="SEVIR_1G160100v2"/>
</dbReference>